<dbReference type="EMBL" id="CP036291">
    <property type="protein sequence ID" value="QDU90704.1"/>
    <property type="molecule type" value="Genomic_DNA"/>
</dbReference>
<dbReference type="RefSeq" id="WP_145289730.1">
    <property type="nucleotide sequence ID" value="NZ_CP036291.1"/>
</dbReference>
<evidence type="ECO:0000313" key="2">
    <source>
        <dbReference type="EMBL" id="QDU90704.1"/>
    </source>
</evidence>
<evidence type="ECO:0008006" key="4">
    <source>
        <dbReference type="Google" id="ProtNLM"/>
    </source>
</evidence>
<dbReference type="Proteomes" id="UP000317429">
    <property type="component" value="Chromosome"/>
</dbReference>
<dbReference type="AlphaFoldDB" id="A0A518DGV4"/>
<proteinExistence type="predicted"/>
<dbReference type="OrthoDB" id="288215at2"/>
<feature type="chain" id="PRO_5022044114" description="Thioredoxin domain-containing protein" evidence="1">
    <location>
        <begin position="20"/>
        <end position="169"/>
    </location>
</feature>
<feature type="signal peptide" evidence="1">
    <location>
        <begin position="1"/>
        <end position="19"/>
    </location>
</feature>
<evidence type="ECO:0000256" key="1">
    <source>
        <dbReference type="SAM" id="SignalP"/>
    </source>
</evidence>
<reference evidence="2 3" key="1">
    <citation type="submission" date="2019-02" db="EMBL/GenBank/DDBJ databases">
        <title>Deep-cultivation of Planctomycetes and their phenomic and genomic characterization uncovers novel biology.</title>
        <authorList>
            <person name="Wiegand S."/>
            <person name="Jogler M."/>
            <person name="Boedeker C."/>
            <person name="Pinto D."/>
            <person name="Vollmers J."/>
            <person name="Rivas-Marin E."/>
            <person name="Kohn T."/>
            <person name="Peeters S.H."/>
            <person name="Heuer A."/>
            <person name="Rast P."/>
            <person name="Oberbeckmann S."/>
            <person name="Bunk B."/>
            <person name="Jeske O."/>
            <person name="Meyerdierks A."/>
            <person name="Storesund J.E."/>
            <person name="Kallscheuer N."/>
            <person name="Luecker S."/>
            <person name="Lage O.M."/>
            <person name="Pohl T."/>
            <person name="Merkel B.J."/>
            <person name="Hornburger P."/>
            <person name="Mueller R.-W."/>
            <person name="Bruemmer F."/>
            <person name="Labrenz M."/>
            <person name="Spormann A.M."/>
            <person name="Op den Camp H."/>
            <person name="Overmann J."/>
            <person name="Amann R."/>
            <person name="Jetten M.S.M."/>
            <person name="Mascher T."/>
            <person name="Medema M.H."/>
            <person name="Devos D.P."/>
            <person name="Kaster A.-K."/>
            <person name="Ovreas L."/>
            <person name="Rohde M."/>
            <person name="Galperin M.Y."/>
            <person name="Jogler C."/>
        </authorList>
    </citation>
    <scope>NUCLEOTIDE SEQUENCE [LARGE SCALE GENOMIC DNA]</scope>
    <source>
        <strain evidence="2 3">Pla175</strain>
    </source>
</reference>
<accession>A0A518DGV4</accession>
<keyword evidence="3" id="KW-1185">Reference proteome</keyword>
<dbReference type="KEGG" id="pnd:Pla175_41140"/>
<protein>
    <recommendedName>
        <fullName evidence="4">Thioredoxin domain-containing protein</fullName>
    </recommendedName>
</protein>
<name>A0A518DGV4_9BACT</name>
<gene>
    <name evidence="2" type="ORF">Pla175_41140</name>
</gene>
<evidence type="ECO:0000313" key="3">
    <source>
        <dbReference type="Proteomes" id="UP000317429"/>
    </source>
</evidence>
<sequence precursor="true">MTAKTLLFFVVLTAAGASAVAPTGMPPVLLSGQHSAMCNVAVGDVFPAVSGAPMKPGDVATVVAVVNGAGWMSRQLVVDLTNDVAQPLGGKGVAAVLLDARPGGKPADPGVQRFTLTAEAQSQLGTGRWPRVYLLDSNGRILWFDIEWGISSRRDLHSALGAVLADPQP</sequence>
<organism evidence="2 3">
    <name type="scientific">Pirellulimonas nuda</name>
    <dbReference type="NCBI Taxonomy" id="2528009"/>
    <lineage>
        <taxon>Bacteria</taxon>
        <taxon>Pseudomonadati</taxon>
        <taxon>Planctomycetota</taxon>
        <taxon>Planctomycetia</taxon>
        <taxon>Pirellulales</taxon>
        <taxon>Lacipirellulaceae</taxon>
        <taxon>Pirellulimonas</taxon>
    </lineage>
</organism>
<keyword evidence="1" id="KW-0732">Signal</keyword>